<dbReference type="GO" id="GO:0016020">
    <property type="term" value="C:membrane"/>
    <property type="evidence" value="ECO:0007669"/>
    <property type="project" value="UniProtKB-SubCell"/>
</dbReference>
<dbReference type="InterPro" id="IPR047277">
    <property type="entry name" value="PLAT_RAB6IP1"/>
</dbReference>
<dbReference type="FunFam" id="3.40.50.10490:FF:000001">
    <property type="entry name" value="Glutamine--fructose-6-phosphate aminotransferase [isomerizing]"/>
    <property type="match status" value="1"/>
</dbReference>
<evidence type="ECO:0000313" key="18">
    <source>
        <dbReference type="Proteomes" id="UP000075885"/>
    </source>
</evidence>
<feature type="domain" description="RUN" evidence="14">
    <location>
        <begin position="794"/>
        <end position="1077"/>
    </location>
</feature>
<feature type="compositionally biased region" description="Basic and acidic residues" evidence="11">
    <location>
        <begin position="853"/>
        <end position="863"/>
    </location>
</feature>
<evidence type="ECO:0000259" key="14">
    <source>
        <dbReference type="PROSITE" id="PS50826"/>
    </source>
</evidence>
<dbReference type="CDD" id="cd01757">
    <property type="entry name" value="PLAT_RAB6IP1"/>
    <property type="match status" value="1"/>
</dbReference>
<feature type="domain" description="RUN" evidence="14">
    <location>
        <begin position="1255"/>
        <end position="1453"/>
    </location>
</feature>
<dbReference type="EC" id="2.6.1.16" evidence="5"/>
<dbReference type="InterPro" id="IPR035490">
    <property type="entry name" value="GlmS/FrlB_SIS"/>
</dbReference>
<dbReference type="Pfam" id="PF01380">
    <property type="entry name" value="SIS"/>
    <property type="match status" value="2"/>
</dbReference>
<dbReference type="InterPro" id="IPR037213">
    <property type="entry name" value="Run_dom_sf"/>
</dbReference>
<dbReference type="InterPro" id="IPR043153">
    <property type="entry name" value="DENN_C"/>
</dbReference>
<dbReference type="SMART" id="SM00593">
    <property type="entry name" value="RUN"/>
    <property type="match status" value="2"/>
</dbReference>
<dbReference type="Gene3D" id="3.40.50.11500">
    <property type="match status" value="1"/>
</dbReference>
<name>A0A182PSU1_9DIPT</name>
<keyword evidence="8" id="KW-0677">Repeat</keyword>
<dbReference type="CDD" id="cd17678">
    <property type="entry name" value="RUN2_DENND5"/>
    <property type="match status" value="1"/>
</dbReference>
<reference evidence="18" key="1">
    <citation type="submission" date="2013-03" db="EMBL/GenBank/DDBJ databases">
        <title>The Genome Sequence of Anopheles epiroticus epiroticus2.</title>
        <authorList>
            <consortium name="The Broad Institute Genomics Platform"/>
            <person name="Neafsey D.E."/>
            <person name="Howell P."/>
            <person name="Walker B."/>
            <person name="Young S.K."/>
            <person name="Zeng Q."/>
            <person name="Gargeya S."/>
            <person name="Fitzgerald M."/>
            <person name="Haas B."/>
            <person name="Abouelleil A."/>
            <person name="Allen A.W."/>
            <person name="Alvarado L."/>
            <person name="Arachchi H.M."/>
            <person name="Berlin A.M."/>
            <person name="Chapman S.B."/>
            <person name="Gainer-Dewar J."/>
            <person name="Goldberg J."/>
            <person name="Griggs A."/>
            <person name="Gujja S."/>
            <person name="Hansen M."/>
            <person name="Howarth C."/>
            <person name="Imamovic A."/>
            <person name="Ireland A."/>
            <person name="Larimer J."/>
            <person name="McCowan C."/>
            <person name="Murphy C."/>
            <person name="Pearson M."/>
            <person name="Poon T.W."/>
            <person name="Priest M."/>
            <person name="Roberts A."/>
            <person name="Saif S."/>
            <person name="Shea T."/>
            <person name="Sisk P."/>
            <person name="Sykes S."/>
            <person name="Wortman J."/>
            <person name="Nusbaum C."/>
            <person name="Birren B."/>
        </authorList>
    </citation>
    <scope>NUCLEOTIDE SEQUENCE [LARGE SCALE GENOMIC DNA]</scope>
    <source>
        <strain evidence="18">Epiroticus2</strain>
    </source>
</reference>
<evidence type="ECO:0000313" key="17">
    <source>
        <dbReference type="EnsemblMetazoa" id="AEPI010027-PA"/>
    </source>
</evidence>
<dbReference type="Gene3D" id="3.40.50.10490">
    <property type="entry name" value="Glucose-6-phosphate isomerase like protein, domain 1"/>
    <property type="match status" value="2"/>
</dbReference>
<dbReference type="SMART" id="SM00800">
    <property type="entry name" value="uDENN"/>
    <property type="match status" value="1"/>
</dbReference>
<keyword evidence="9" id="KW-0472">Membrane</keyword>
<feature type="domain" description="UDENN" evidence="13">
    <location>
        <begin position="16"/>
        <end position="591"/>
    </location>
</feature>
<feature type="region of interest" description="Disordered" evidence="11">
    <location>
        <begin position="1313"/>
        <end position="1342"/>
    </location>
</feature>
<sequence length="2143" mass="239957">MKSLFANKLMSIPLSLPIAGDSLHCSPLDSAYKSKPLAHYPEHVAWNPFDAHGICMLSLPQGLRFRTQKHNIEPRFHAFATTREDGKRCYGFSLVFYEEVRNRQICSAMHTLQSMFITEISSSQQPPPGTLRRVKESPVSRSLPRHFKIAAQAPASALSYYDVTKDKLYVAKSLSLVCQVPYAHVAELFLQNLYRCLPRHPGSRLSLESYVYNILYEVSTPPPGKSIRIYIPPEEPHLPPIATILQRPAQKDELPLMDFPLRLLFTYLGVECVIQLFTCVLLESQVLLRSSDYQKLTIVAECITSLLFPFQWPHVYAPILPASLHHFLDAPVPFVMGLHADCDSSVRIGSEANLCYVDIDKKSVQLPEELPSFPYRHDFISEITAVLDKYAVPRDRSLDPPSILSPKNLLKDHDMMTASCTLPSGMHVRRKHSLHDLLDWDRPNSPDLPLPPTAVPARPDVRQRIVDIVRRSGGDEVDSGGPNEVMPSAKQKQPLTTLEQYYEDLRLNNALREIFLNRFVQMFAAYEHFVILPNQVSKDEWLTNRESLHNFDKASFLSDQPQHHRPFLSRFLESQMFATLIDNKIMLSWGDDLNGCPLVDSLNGDMEYSLKLFDSRIKILRKRYGGESMIRTANYEPCILARETQKLLDKRLQAVDMEVAPPSEILDKRPPYYRSFPLLEKSVLNKECVSRGNSLRRVRNGSTKWKVKEISLDGGASNVPGGLSKDGDGSKSNRNSANLSGAEISPALLAQANWTFVEKLLKDIKSKTKRMLLEKMGTEAIELGLSGEASVTGVEENTMIASLCDLLEKVWSHGLISKQGKSALWTHLAAYLEIKDCQNPGKHQMENSYLTPDKARSSSETRYRTLKPPKSGAAVTAAGGLKYRTTIAHKIRRLQGNGGSGGTLYAASSAETVPTSPGRFTNFMLSDVVASFVGMRNGSVANLFSTRSHCDLSSLAIEPQLPPPSPTRGRSKSRERKSLGPEQLRPLPESLEFDIRNILAMTDIKTHIGYARAWVRLALEKKVLSRHLRTLLSDAALLRQLYKRSAFVRCDDEVEQFLYHLLTLNAVDYFCFTNTYPTTKLPYRVVIFPSKKSSAATTSANVWLAISGSLGETQIISVPRHSLEFVFHHKTLGILTSLRIGHDDTGMSSKWLVEHVVIRNEVTGHTYKFPCGRWLGRGIDDGSIERLLIGQLVPRTVDSEELVEACRTPPRTRSPSIQRPEVRPSDIQHMLGDCVNAIVKWHYRPSRDRDASSLTNLLCGENGLVKCLEQAFLCGFRSSRLFGRNFYLWDYFVRVKEQFELCLVEESVETVRGGGGAGASSSPPTSGSSPESPPQGTSQLVGGSANGGGAGVALSPVARQELSAVWHCYCHLMDEINNVKQTLGKDGRFQLFICLSLREHLLHRMLVPMACTRVTAEMYEEQSFLRKKGLLTFLRQILEPLDEFHIVLENSITQVQVIVVPIAPDIMCGIFAYLNFLTPKTRREVLELLLNGLKRLEYRGYDSAGVAVDGATVDADILLFKRTGKVKVLEEAIRAAAETQEFGEPCATHVGIAHTRWATHGAPSELNSHPQRSDETNAFVVVHNGIVTNYKDIKKFLELRGYAFESDTDTEAIAKLVHHLWRQHPDYTFRELVEQVIQQLEGAFALAFKSKHFPGECVVTRRGSPLLVGIKAKTSLATNHVPILYGKGHRHGSVGSGPTEPPTPDNTADFINPGEEVEYFFASDASAVIEHTNRVIYLEDDDVAAVRDGALGIHRLKKSQDDPHAREITTLKMEIQQIMKGNYRYFMQKEIFEQPESVVNTMRGRVNFESRKVTLGGIKDYIPEIKRCRRLMLIACGTSYHSAVATRQLLEELTELPVMVELASDFLDRNTPIYRDDVCFFISQSGETADTLMALRYCKQRGALIVGITNTVGSSICRESHCGVHVNAGPEIGVASTKAYTSQFISLVMFALVMSEDRLSLQSRRLEIIEGLRNLDAHIKQVLMLDQRVLEIAQDLYQQKSLLIMGRGYNFATCMEGALKVKELTYMHSEGIMAGELKHGPLALVDDTMPIVMIIMRDPVHLKCMNALQQVTAREGRPIIICEEGDRETMAFASKALEIPRTVDCLQGVLTVIPMQLLSYHIAVLRGCNVDCPRNLAKSVTVE</sequence>
<feature type="region of interest" description="Disordered" evidence="11">
    <location>
        <begin position="955"/>
        <end position="983"/>
    </location>
</feature>
<evidence type="ECO:0000256" key="3">
    <source>
        <dbReference type="ARBA" id="ARBA00004775"/>
    </source>
</evidence>
<dbReference type="Proteomes" id="UP000075885">
    <property type="component" value="Unassembled WGS sequence"/>
</dbReference>
<evidence type="ECO:0000256" key="5">
    <source>
        <dbReference type="ARBA" id="ARBA00012916"/>
    </source>
</evidence>
<comment type="catalytic activity">
    <reaction evidence="1">
        <text>D-fructose 6-phosphate + L-glutamine = D-glucosamine 6-phosphate + L-glutamate</text>
        <dbReference type="Rhea" id="RHEA:13237"/>
        <dbReference type="ChEBI" id="CHEBI:29985"/>
        <dbReference type="ChEBI" id="CHEBI:58359"/>
        <dbReference type="ChEBI" id="CHEBI:58725"/>
        <dbReference type="ChEBI" id="CHEBI:61527"/>
        <dbReference type="EC" id="2.6.1.16"/>
    </reaction>
</comment>
<dbReference type="InterPro" id="IPR047084">
    <property type="entry name" value="GFAT_N"/>
</dbReference>
<dbReference type="SUPFAM" id="SSF53697">
    <property type="entry name" value="SIS domain"/>
    <property type="match status" value="1"/>
</dbReference>
<dbReference type="STRING" id="199890.A0A182PSU1"/>
<dbReference type="Pfam" id="PF03455">
    <property type="entry name" value="dDENN"/>
    <property type="match status" value="1"/>
</dbReference>
<evidence type="ECO:0000256" key="4">
    <source>
        <dbReference type="ARBA" id="ARBA00006664"/>
    </source>
</evidence>
<evidence type="ECO:0000259" key="16">
    <source>
        <dbReference type="PROSITE" id="PS51464"/>
    </source>
</evidence>
<evidence type="ECO:0000256" key="10">
    <source>
        <dbReference type="PROSITE-ProRule" id="PRU00152"/>
    </source>
</evidence>
<evidence type="ECO:0000256" key="9">
    <source>
        <dbReference type="ARBA" id="ARBA00023136"/>
    </source>
</evidence>
<dbReference type="GO" id="GO:0005085">
    <property type="term" value="F:guanyl-nucleotide exchange factor activity"/>
    <property type="evidence" value="ECO:0007669"/>
    <property type="project" value="InterPro"/>
</dbReference>
<dbReference type="InterPro" id="IPR035466">
    <property type="entry name" value="GlmS/AgaS_SIS"/>
</dbReference>
<dbReference type="PANTHER" id="PTHR46070">
    <property type="entry name" value="PINSTRIPE, ISOFORM A"/>
    <property type="match status" value="1"/>
</dbReference>
<comment type="caution">
    <text evidence="10">Lacks conserved residue(s) required for the propagation of feature annotation.</text>
</comment>
<dbReference type="VEuPathDB" id="VectorBase:AEPI010027"/>
<dbReference type="PROSITE" id="PS51278">
    <property type="entry name" value="GATASE_TYPE_2"/>
    <property type="match status" value="1"/>
</dbReference>
<feature type="region of interest" description="Disordered" evidence="11">
    <location>
        <begin position="842"/>
        <end position="866"/>
    </location>
</feature>
<feature type="compositionally biased region" description="Low complexity" evidence="11">
    <location>
        <begin position="1319"/>
        <end position="1342"/>
    </location>
</feature>
<dbReference type="SMART" id="SM00801">
    <property type="entry name" value="dDENN"/>
    <property type="match status" value="1"/>
</dbReference>
<accession>A0A182PSU1</accession>
<reference evidence="17" key="2">
    <citation type="submission" date="2020-05" db="UniProtKB">
        <authorList>
            <consortium name="EnsemblMetazoa"/>
        </authorList>
    </citation>
    <scope>IDENTIFICATION</scope>
    <source>
        <strain evidence="17">Epiroticus2</strain>
    </source>
</reference>
<dbReference type="InterPro" id="IPR005855">
    <property type="entry name" value="GFAT"/>
</dbReference>
<comment type="similarity">
    <text evidence="4">Belongs to the RAB6IP1 family.</text>
</comment>
<dbReference type="NCBIfam" id="TIGR01135">
    <property type="entry name" value="glmS"/>
    <property type="match status" value="1"/>
</dbReference>
<dbReference type="EnsemblMetazoa" id="AEPI010027-RA">
    <property type="protein sequence ID" value="AEPI010027-PA"/>
    <property type="gene ID" value="AEPI010027"/>
</dbReference>
<dbReference type="CDD" id="cd00714">
    <property type="entry name" value="GFAT"/>
    <property type="match status" value="1"/>
</dbReference>
<dbReference type="Pfam" id="PF01477">
    <property type="entry name" value="PLAT"/>
    <property type="match status" value="1"/>
</dbReference>
<dbReference type="GO" id="GO:0097367">
    <property type="term" value="F:carbohydrate derivative binding"/>
    <property type="evidence" value="ECO:0007669"/>
    <property type="project" value="InterPro"/>
</dbReference>
<dbReference type="PROSITE" id="PS50211">
    <property type="entry name" value="DENN"/>
    <property type="match status" value="1"/>
</dbReference>
<dbReference type="InterPro" id="IPR005113">
    <property type="entry name" value="uDENN_dom"/>
</dbReference>
<feature type="domain" description="PLAT" evidence="12">
    <location>
        <begin position="1081"/>
        <end position="1189"/>
    </location>
</feature>
<dbReference type="NCBIfam" id="NF001484">
    <property type="entry name" value="PRK00331.1"/>
    <property type="match status" value="1"/>
</dbReference>
<dbReference type="InterPro" id="IPR037516">
    <property type="entry name" value="Tripartite_DENN"/>
</dbReference>
<evidence type="ECO:0000259" key="12">
    <source>
        <dbReference type="PROSITE" id="PS50095"/>
    </source>
</evidence>
<keyword evidence="6" id="KW-0597">Phosphoprotein</keyword>
<dbReference type="GO" id="GO:0006048">
    <property type="term" value="P:UDP-N-acetylglucosamine biosynthetic process"/>
    <property type="evidence" value="ECO:0007669"/>
    <property type="project" value="UniProtKB-UniPathway"/>
</dbReference>
<dbReference type="SUPFAM" id="SSF49723">
    <property type="entry name" value="Lipase/lipooxygenase domain (PLAT/LH2 domain)"/>
    <property type="match status" value="1"/>
</dbReference>
<dbReference type="Gene3D" id="1.20.58.900">
    <property type="match status" value="3"/>
</dbReference>
<dbReference type="InterPro" id="IPR017932">
    <property type="entry name" value="GATase_2_dom"/>
</dbReference>
<feature type="region of interest" description="Disordered" evidence="11">
    <location>
        <begin position="472"/>
        <end position="491"/>
    </location>
</feature>
<dbReference type="SMART" id="SM00799">
    <property type="entry name" value="DENN"/>
    <property type="match status" value="1"/>
</dbReference>
<dbReference type="CDD" id="cd05008">
    <property type="entry name" value="SIS_GlmS_GlmD_1"/>
    <property type="match status" value="1"/>
</dbReference>
<feature type="domain" description="SIS" evidence="16">
    <location>
        <begin position="1992"/>
        <end position="2133"/>
    </location>
</feature>
<dbReference type="Pfam" id="PF03456">
    <property type="entry name" value="uDENN"/>
    <property type="match status" value="1"/>
</dbReference>
<keyword evidence="18" id="KW-1185">Reference proteome</keyword>
<dbReference type="InterPro" id="IPR001194">
    <property type="entry name" value="cDENN_dom"/>
</dbReference>
<evidence type="ECO:0000256" key="1">
    <source>
        <dbReference type="ARBA" id="ARBA00001031"/>
    </source>
</evidence>
<evidence type="ECO:0000259" key="15">
    <source>
        <dbReference type="PROSITE" id="PS51278"/>
    </source>
</evidence>
<dbReference type="SUPFAM" id="SSF140741">
    <property type="entry name" value="RUN domain-like"/>
    <property type="match status" value="2"/>
</dbReference>
<dbReference type="Gene3D" id="3.60.20.10">
    <property type="entry name" value="Glutamine Phosphoribosylpyrophosphate, subunit 1, domain 1"/>
    <property type="match status" value="1"/>
</dbReference>
<dbReference type="UniPathway" id="UPA00113">
    <property type="reaction ID" value="UER00528"/>
</dbReference>
<dbReference type="PANTHER" id="PTHR46070:SF1">
    <property type="entry name" value="PINSTRIPE, ISOFORM A"/>
    <property type="match status" value="1"/>
</dbReference>
<evidence type="ECO:0000256" key="6">
    <source>
        <dbReference type="ARBA" id="ARBA00022553"/>
    </source>
</evidence>
<dbReference type="PROSITE" id="PS50826">
    <property type="entry name" value="RUN"/>
    <property type="match status" value="2"/>
</dbReference>
<keyword evidence="7" id="KW-0808">Transferase</keyword>
<dbReference type="PROSITE" id="PS50095">
    <property type="entry name" value="PLAT"/>
    <property type="match status" value="1"/>
</dbReference>
<dbReference type="PROSITE" id="PS51464">
    <property type="entry name" value="SIS"/>
    <property type="match status" value="2"/>
</dbReference>
<dbReference type="InterPro" id="IPR046348">
    <property type="entry name" value="SIS_dom_sf"/>
</dbReference>
<evidence type="ECO:0000256" key="8">
    <source>
        <dbReference type="ARBA" id="ARBA00022737"/>
    </source>
</evidence>
<dbReference type="InterPro" id="IPR001347">
    <property type="entry name" value="SIS_dom"/>
</dbReference>
<comment type="pathway">
    <text evidence="3">Nucleotide-sugar biosynthesis; UDP-N-acetyl-alpha-D-glucosamine biosynthesis; alpha-D-glucosamine 6-phosphate from D-fructose 6-phosphate: step 1/1.</text>
</comment>
<dbReference type="FunFam" id="3.40.50.10490:FF:000126">
    <property type="entry name" value="Glutamine--fructose-6-phosphate aminotransferase [isomerizing] 1"/>
    <property type="match status" value="1"/>
</dbReference>
<feature type="region of interest" description="Disordered" evidence="11">
    <location>
        <begin position="716"/>
        <end position="737"/>
    </location>
</feature>
<dbReference type="CDD" id="cd17677">
    <property type="entry name" value="RUN1_DENND5"/>
    <property type="match status" value="1"/>
</dbReference>
<feature type="domain" description="SIS" evidence="16">
    <location>
        <begin position="1821"/>
        <end position="1961"/>
    </location>
</feature>
<evidence type="ECO:0000256" key="7">
    <source>
        <dbReference type="ARBA" id="ARBA00022679"/>
    </source>
</evidence>
<dbReference type="Pfam" id="PF02141">
    <property type="entry name" value="DENN"/>
    <property type="match status" value="1"/>
</dbReference>
<evidence type="ECO:0000256" key="11">
    <source>
        <dbReference type="SAM" id="MobiDB-lite"/>
    </source>
</evidence>
<proteinExistence type="inferred from homology"/>
<evidence type="ECO:0000256" key="2">
    <source>
        <dbReference type="ARBA" id="ARBA00004370"/>
    </source>
</evidence>
<dbReference type="InterPro" id="IPR004012">
    <property type="entry name" value="Run_dom"/>
</dbReference>
<evidence type="ECO:0000259" key="13">
    <source>
        <dbReference type="PROSITE" id="PS50211"/>
    </source>
</evidence>
<dbReference type="InterPro" id="IPR047278">
    <property type="entry name" value="DEN5A/B"/>
</dbReference>
<dbReference type="InterPro" id="IPR029055">
    <property type="entry name" value="Ntn_hydrolases_N"/>
</dbReference>
<dbReference type="GO" id="GO:0004360">
    <property type="term" value="F:glutamine-fructose-6-phosphate transaminase (isomerizing) activity"/>
    <property type="evidence" value="ECO:0007669"/>
    <property type="project" value="UniProtKB-EC"/>
</dbReference>
<dbReference type="InterPro" id="IPR036392">
    <property type="entry name" value="PLAT/LH2_dom_sf"/>
</dbReference>
<protein>
    <recommendedName>
        <fullName evidence="5">glutamine--fructose-6-phosphate transaminase (isomerizing)</fullName>
        <ecNumber evidence="5">2.6.1.16</ecNumber>
    </recommendedName>
</protein>
<dbReference type="InterPro" id="IPR005112">
    <property type="entry name" value="dDENN_dom"/>
</dbReference>
<dbReference type="Gene3D" id="2.60.60.20">
    <property type="entry name" value="PLAT/LH2 domain"/>
    <property type="match status" value="1"/>
</dbReference>
<organism evidence="17 18">
    <name type="scientific">Anopheles epiroticus</name>
    <dbReference type="NCBI Taxonomy" id="199890"/>
    <lineage>
        <taxon>Eukaryota</taxon>
        <taxon>Metazoa</taxon>
        <taxon>Ecdysozoa</taxon>
        <taxon>Arthropoda</taxon>
        <taxon>Hexapoda</taxon>
        <taxon>Insecta</taxon>
        <taxon>Pterygota</taxon>
        <taxon>Neoptera</taxon>
        <taxon>Endopterygota</taxon>
        <taxon>Diptera</taxon>
        <taxon>Nematocera</taxon>
        <taxon>Culicoidea</taxon>
        <taxon>Culicidae</taxon>
        <taxon>Anophelinae</taxon>
        <taxon>Anopheles</taxon>
    </lineage>
</organism>
<dbReference type="CDD" id="cd05009">
    <property type="entry name" value="SIS_GlmS_GlmD_2"/>
    <property type="match status" value="1"/>
</dbReference>
<dbReference type="SUPFAM" id="SSF56235">
    <property type="entry name" value="N-terminal nucleophile aminohydrolases (Ntn hydrolases)"/>
    <property type="match status" value="1"/>
</dbReference>
<dbReference type="GO" id="GO:0031267">
    <property type="term" value="F:small GTPase binding"/>
    <property type="evidence" value="ECO:0007669"/>
    <property type="project" value="InterPro"/>
</dbReference>
<dbReference type="Pfam" id="PF02759">
    <property type="entry name" value="RUN"/>
    <property type="match status" value="2"/>
</dbReference>
<comment type="subcellular location">
    <subcellularLocation>
        <location evidence="2">Membrane</location>
    </subcellularLocation>
</comment>
<feature type="domain" description="Glutamine amidotransferase type-2" evidence="15">
    <location>
        <begin position="1468"/>
        <end position="1749"/>
    </location>
</feature>
<dbReference type="InterPro" id="IPR001024">
    <property type="entry name" value="PLAT/LH2_dom"/>
</dbReference>
<dbReference type="Pfam" id="PF13522">
    <property type="entry name" value="GATase_6"/>
    <property type="match status" value="1"/>
</dbReference>